<accession>A0A895YE26</accession>
<evidence type="ECO:0000256" key="1">
    <source>
        <dbReference type="ARBA" id="ARBA00001957"/>
    </source>
</evidence>
<dbReference type="Gene3D" id="3.40.50.720">
    <property type="entry name" value="NAD(P)-binding Rossmann-like Domain"/>
    <property type="match status" value="1"/>
</dbReference>
<feature type="active site" description="Proton acceptor; for dehydratase activity" evidence="9">
    <location>
        <position position="942"/>
    </location>
</feature>
<dbReference type="SMART" id="SM00825">
    <property type="entry name" value="PKS_KS"/>
    <property type="match status" value="2"/>
</dbReference>
<organism evidence="14 15">
    <name type="scientific">Natronosporangium hydrolyticum</name>
    <dbReference type="NCBI Taxonomy" id="2811111"/>
    <lineage>
        <taxon>Bacteria</taxon>
        <taxon>Bacillati</taxon>
        <taxon>Actinomycetota</taxon>
        <taxon>Actinomycetes</taxon>
        <taxon>Micromonosporales</taxon>
        <taxon>Micromonosporaceae</taxon>
        <taxon>Natronosporangium</taxon>
    </lineage>
</organism>
<dbReference type="PROSITE" id="PS00606">
    <property type="entry name" value="KS3_1"/>
    <property type="match status" value="2"/>
</dbReference>
<feature type="active site" description="Proton donor; for dehydratase activity" evidence="9">
    <location>
        <position position="1107"/>
    </location>
</feature>
<dbReference type="GO" id="GO:0033068">
    <property type="term" value="P:macrolide biosynthetic process"/>
    <property type="evidence" value="ECO:0007669"/>
    <property type="project" value="UniProtKB-ARBA"/>
</dbReference>
<dbReference type="PANTHER" id="PTHR43775">
    <property type="entry name" value="FATTY ACID SYNTHASE"/>
    <property type="match status" value="1"/>
</dbReference>
<dbReference type="PROSITE" id="PS52004">
    <property type="entry name" value="KS3_2"/>
    <property type="match status" value="2"/>
</dbReference>
<evidence type="ECO:0000313" key="14">
    <source>
        <dbReference type="EMBL" id="QSB16037.1"/>
    </source>
</evidence>
<dbReference type="Pfam" id="PF00975">
    <property type="entry name" value="Thioesterase"/>
    <property type="match status" value="1"/>
</dbReference>
<dbReference type="InterPro" id="IPR018201">
    <property type="entry name" value="Ketoacyl_synth_AS"/>
</dbReference>
<evidence type="ECO:0000256" key="3">
    <source>
        <dbReference type="ARBA" id="ARBA00022450"/>
    </source>
</evidence>
<dbReference type="Gene3D" id="3.30.70.3290">
    <property type="match status" value="2"/>
</dbReference>
<dbReference type="Pfam" id="PF21089">
    <property type="entry name" value="PKS_DH_N"/>
    <property type="match status" value="2"/>
</dbReference>
<evidence type="ECO:0000256" key="2">
    <source>
        <dbReference type="ARBA" id="ARBA00004792"/>
    </source>
</evidence>
<dbReference type="InterPro" id="IPR014031">
    <property type="entry name" value="Ketoacyl_synth_C"/>
</dbReference>
<dbReference type="InterPro" id="IPR001227">
    <property type="entry name" value="Ac_transferase_dom_sf"/>
</dbReference>
<dbReference type="InterPro" id="IPR042104">
    <property type="entry name" value="PKS_dehydratase_sf"/>
</dbReference>
<evidence type="ECO:0000256" key="4">
    <source>
        <dbReference type="ARBA" id="ARBA00022553"/>
    </source>
</evidence>
<evidence type="ECO:0000256" key="9">
    <source>
        <dbReference type="PROSITE-ProRule" id="PRU01363"/>
    </source>
</evidence>
<dbReference type="SMART" id="SM00824">
    <property type="entry name" value="PKS_TE"/>
    <property type="match status" value="1"/>
</dbReference>
<feature type="domain" description="Ketosynthase family 3 (KS3)" evidence="12">
    <location>
        <begin position="34"/>
        <end position="446"/>
    </location>
</feature>
<dbReference type="InterPro" id="IPR049551">
    <property type="entry name" value="PKS_DH_C"/>
</dbReference>
<dbReference type="InterPro" id="IPR016036">
    <property type="entry name" value="Malonyl_transacylase_ACP-bd"/>
</dbReference>
<dbReference type="SMART" id="SM00822">
    <property type="entry name" value="PKS_KR"/>
    <property type="match status" value="1"/>
</dbReference>
<evidence type="ECO:0000256" key="7">
    <source>
        <dbReference type="ARBA" id="ARBA00023268"/>
    </source>
</evidence>
<dbReference type="SMART" id="SM00827">
    <property type="entry name" value="PKS_AT"/>
    <property type="match status" value="2"/>
</dbReference>
<dbReference type="KEGG" id="nhy:JQS43_06910"/>
<dbReference type="InterPro" id="IPR016039">
    <property type="entry name" value="Thiolase-like"/>
</dbReference>
<dbReference type="Pfam" id="PF08990">
    <property type="entry name" value="Docking"/>
    <property type="match status" value="1"/>
</dbReference>
<dbReference type="SUPFAM" id="SSF53474">
    <property type="entry name" value="alpha/beta-Hydrolases"/>
    <property type="match status" value="1"/>
</dbReference>
<dbReference type="InterPro" id="IPR049552">
    <property type="entry name" value="PKS_DH_N"/>
</dbReference>
<dbReference type="GO" id="GO:0004312">
    <property type="term" value="F:fatty acid synthase activity"/>
    <property type="evidence" value="ECO:0007669"/>
    <property type="project" value="TreeGrafter"/>
</dbReference>
<dbReference type="GO" id="GO:0004315">
    <property type="term" value="F:3-oxoacyl-[acyl-carrier-protein] synthase activity"/>
    <property type="evidence" value="ECO:0007669"/>
    <property type="project" value="InterPro"/>
</dbReference>
<keyword evidence="15" id="KW-1185">Reference proteome</keyword>
<evidence type="ECO:0000256" key="8">
    <source>
        <dbReference type="ARBA" id="ARBA00023315"/>
    </source>
</evidence>
<dbReference type="InterPro" id="IPR006162">
    <property type="entry name" value="Ppantetheine_attach_site"/>
</dbReference>
<dbReference type="Gene3D" id="3.40.366.10">
    <property type="entry name" value="Malonyl-Coenzyme A Acyl Carrier Protein, domain 2"/>
    <property type="match status" value="2"/>
</dbReference>
<feature type="region of interest" description="C-terminal hotdog fold" evidence="9">
    <location>
        <begin position="2782"/>
        <end position="2913"/>
    </location>
</feature>
<dbReference type="InterPro" id="IPR020806">
    <property type="entry name" value="PKS_PP-bd"/>
</dbReference>
<dbReference type="Pfam" id="PF00550">
    <property type="entry name" value="PP-binding"/>
    <property type="match status" value="2"/>
</dbReference>
<dbReference type="InterPro" id="IPR055123">
    <property type="entry name" value="SpnB-like_Rossmann"/>
</dbReference>
<dbReference type="Proteomes" id="UP000662857">
    <property type="component" value="Chromosome"/>
</dbReference>
<feature type="domain" description="PKS/mFAS DH" evidence="13">
    <location>
        <begin position="910"/>
        <end position="1189"/>
    </location>
</feature>
<comment type="pathway">
    <text evidence="2">Antibiotic biosynthesis.</text>
</comment>
<dbReference type="FunFam" id="3.40.366.10:FF:000002">
    <property type="entry name" value="Probable polyketide synthase 2"/>
    <property type="match status" value="1"/>
</dbReference>
<dbReference type="InterPro" id="IPR014030">
    <property type="entry name" value="Ketoacyl_synth_N"/>
</dbReference>
<dbReference type="Gene3D" id="1.10.1200.10">
    <property type="entry name" value="ACP-like"/>
    <property type="match status" value="2"/>
</dbReference>
<dbReference type="InterPro" id="IPR009081">
    <property type="entry name" value="PP-bd_ACP"/>
</dbReference>
<dbReference type="InterPro" id="IPR036736">
    <property type="entry name" value="ACP-like_sf"/>
</dbReference>
<dbReference type="CDD" id="cd08956">
    <property type="entry name" value="KR_3_FAS_SDR_x"/>
    <property type="match status" value="1"/>
</dbReference>
<sequence length="3337" mass="348598">MDSSNPTLVDALRASLKETERLREQNQKLAASAREPIAIVGMACRFPGGVATPEQLWELVTDEVDTAGPFPTDRGWDLARLYDPDNSRPDTTYVREAGFLHDAADFDADFFGIAPRDALWMDPQQRLLLETTWEALERAGIPPETIKGSATGVFAGVMYHNYPGSYGSSAILSGRIAYHFGFEGPTVTVDTACSSSLVTMHLAAQSLRRGECELAVTGGVSVMSSPRTFVEFNREDTQSRDGRCHSFSADADGPGWSEGVGVLVLERLSDAVRQGHPILAVMRGSATNSDGASNGLTAPNGPAQQRLIRQALANAQLSGDQIDAVEAHGTATELGDPIEAQALLATYGRERPADQPLWLGSVKSNLGHTQAAAGVAGVIKMVLALRHGVLPKTLHVTEPSPHVDWSAGTVQLLTERRTWPATGRRRRAGVSSFGLSGSNAHVILEQAPEPTATASGAAPSVAVPWLLSARTRSALRAQAGRLADALVAAPQLDPTDVAVTLAAHRSHFEHRAVFTVADRAELIASLRDVATGGEPSTVQQSVARLAGRLGFVFTGQGAQRVGMGRELGAAYPAFAEALDEVCAVLDPLLDRPLREVMHADPESVDAALLDTTEYAQPALFAVEVALFRLLESWRLRPDAVAGHSIGELAAAYVAGVFSLADAAALVAARGRLMQALPPGGAMVVVAAGEAEVVAQLPSSGQVAIAAVNGPRSVVLSGDEAAVLACAEAFEQSGRPTIRLRVSHAFHSPLMEPMLEQFRAVAEGISYHPPRLPVISTVTGEPVDPARFATPEYWVEQIRRPVRYYEAVQQLVGSGVTTLLEVGPDAALTATDPEVTVACQRRRRPEAAELVAALTRLHLRGITPDWAAVVGSGDVAPVSLPTYAFQRERFWMTASTVSGDPASMGLAAGEHPLLGAALMLADSDGMVLTGRLSLATQPWLADHLVGGGVLFPGTGFVELALSAGQRLGCGRIDSLTLHEPLRLPADHGVAMQLVLDAPQPDGARSVQIHSRLEGAESEWVRHATGRLVPGGVDSPGAEVGHWPPPGAEQLPIDQVYADFAAAGMRYGPVFQGLRMAWQAGEELYLELSLPEQERAEAERYRLHPALLDAALHGASLLGGAGDRADDPVGPRLPFEWHGVELAAAGVTAARARVRMLGPGQLGVTLLDTVGRPVGSVSSLLFRPFREPHGSPVARDSLFRLEWVPVALPEPRAVSVGEAPDPGSLAEVSDLPDVAVLRCDAAAAGADPAGRIRSLTKQVVDAAHAWLADPRTRAATLVVVTSTATGGVADEPVDLAGAAVWGLLRAAQIEHPDRIVLLDVDPEPAAARDALALIPKLLGLGEPQLMVRDGAARVPRLQRATTTPPPAAAPPPDGTVLVTGATGGIGRLITQALVSRHGVRRLLLLSRSGPAVPDAEQFVAGLRGEGAEVELVACDLADRAAVTELLADREIGAVVHTAGVLDDAMFSDLDQARMESVLRAKVDGALHLHDLCADQPISRFLLFSSLSGILGAAGQANYAAANAALDALAQQRRAAGAPAASLAWGMWAIDAGMAGGRSDAELARIAGSGFVPLTAEQGLALFDAVWAGAATDPVLVPSPLDLAVLRQRAAELPAVLRTLAPLAAATAASAPATATYAAQLAAMAPEEQQASLQELVRHQIAAVLGRDRGAPVELDRAFQDLGFDSLTAVELRNNLATVTGLQLSPTLVFDNPTPMAVVAHLQEELVDGVEPPPEPAVPVAGVVSDEPIAIVGMSCRYPGGVDSPAELWRLLLDRGDGISPFPDDRGWDLTGWFSLDSGSGSRQGGFVSNATDFDAGFFGISPNEAVVMDPQQRLLLEASWEAIERAGIDPRSLHGTQTGVFAGVMAGDYDPGMFGTLGQAAGFRGVGVSQSIVSGRVAYAMGLQGPAVSVDTACSSSLVALHWAIQSLQRGDCTMALVGGVTVIATPSPFVDFDNQGGLASDGRCKAYAAGADGIGWAEGVGVLLVEPLSAARQRGHTVLAVIRGSAVNSDGASNGITAPNRPAQERVLRHALAAAGLTTSDVDVVEGFGAGTPLGDSIEVQALAATYGADRPPDQPLWLGSVKSNIGHTQAAAGVASVIKMVQALQHGVLPATLHIDEPTDQVQWAGAGVSLLREQISWPARDRPRRAGVSSFGLSGTNVHVILEQAVADAASPASPPTEPSQVVAATTDTAPPLPWLLSARTPEALPLQAERLLAHLAEDPQLRLVDVGFSLCSRTPFDHQAVLIGRDHASLLGGLRALAADRPDPAVARGVAVPGRTAFVFAGEGSQRPAMGSELYEAFPAFAEAFDAVAARFDRYLDRSLREVVFAPADSLAANLLDQTTFTQAALFAVGVAQYRLLESWGLRPDYVVGHSIGQVAALHVAGALPLADAVRLVAGYGELMQDLPGTGAMVRVAASESELAPTLSDEVTIGAVDAPDQVVLTGPEAEVLALAEQWAGQGRATQRLRVRRAFHSVLVTELLDDIADLTERLSLGTPTIPVVAHLDGEPVATDDFADPEYWERYLPARVGFVDDIEYLAAQGVHRYLVLAGGDHLADAIRTTTADASDPVTVVAATPAGAPEPVAALTALAQLAVSGATPDWGALYAGHGARSVPLPPYAFARRRYWVAMDALAVDELTAAGLTEVGHPLLGASVPVAGTDTVVLTGRLSRERQPWLAAAAGGERSLLLRAVLVELALHAGDLVGCGRVAELTVVDPLPSPAEAAVVLQVVAASPDQSGAREVAVFARSEEEGEAGWRRRATGVLRPAIGAAETLVEWPPAGATPLDLGLLRTAAASPDEVDLVQAAWRSGAELYLELALPDGPAADAAGYGLHPMLLAAGWQQLAALGDDRPPGTPTAWSGVELYAVGASVLRVRIQPTEASQAAVTMWDPAGSPVAAVEQIRFGAAEPAVPEAGDLPSPATSAARVPRPRAVTDSASEGTTLWPRLAPMSPGDRERMVRGVVREQIATLLGYPGGDAVDPHRHFLELGFTSLTAVELSENLGAVTGLSLGNNVAFDHRTPAELARFVLDQLASADPGTHPSATAPRQQPEAGLRDLFREAVFAGKLDEGLDLLGAAARLRPTFTSGESSGRELAPLRLASGSAMPRLICLATPMGMGNEYQYAKLATHFRGVREVVSLPVPGFQRGERLPSSAEVVVELLAAAVRETAAGEPFVLLGYSAGGILAQATAGHLERAGVAPVGVVLLDTYPVGSAVAEGDGDGGNGAAMPELVRGLLELEPAYGQFDAAQLSAMAWYVDLLPEFELDATSAPVLYVGCAEPVAGTEVAAARWPFPHTARMVSANHFSILDEQSAATAETIADWLAKPVSDATDGVVAD</sequence>
<dbReference type="SUPFAM" id="SSF53901">
    <property type="entry name" value="Thiolase-like"/>
    <property type="match status" value="2"/>
</dbReference>
<dbReference type="InterPro" id="IPR001031">
    <property type="entry name" value="Thioesterase"/>
</dbReference>
<dbReference type="Pfam" id="PF14765">
    <property type="entry name" value="PS-DH"/>
    <property type="match status" value="1"/>
</dbReference>
<keyword evidence="6" id="KW-0045">Antibiotic biosynthesis</keyword>
<evidence type="ECO:0000259" key="12">
    <source>
        <dbReference type="PROSITE" id="PS52004"/>
    </source>
</evidence>
<dbReference type="InterPro" id="IPR016035">
    <property type="entry name" value="Acyl_Trfase/lysoPLipase"/>
</dbReference>
<evidence type="ECO:0000259" key="11">
    <source>
        <dbReference type="PROSITE" id="PS50075"/>
    </source>
</evidence>
<dbReference type="EMBL" id="CP070499">
    <property type="protein sequence ID" value="QSB16037.1"/>
    <property type="molecule type" value="Genomic_DNA"/>
</dbReference>
<feature type="region of interest" description="C-terminal hotdog fold" evidence="9">
    <location>
        <begin position="1046"/>
        <end position="1189"/>
    </location>
</feature>
<feature type="domain" description="Carrier" evidence="11">
    <location>
        <begin position="2957"/>
        <end position="3032"/>
    </location>
</feature>
<dbReference type="SUPFAM" id="SSF51735">
    <property type="entry name" value="NAD(P)-binding Rossmann-fold domains"/>
    <property type="match status" value="2"/>
</dbReference>
<dbReference type="PROSITE" id="PS52019">
    <property type="entry name" value="PKS_MFAS_DH"/>
    <property type="match status" value="2"/>
</dbReference>
<gene>
    <name evidence="14" type="ORF">JQS43_06910</name>
</gene>
<name>A0A895YE26_9ACTN</name>
<dbReference type="SUPFAM" id="SSF55048">
    <property type="entry name" value="Probable ACP-binding domain of malonyl-CoA ACP transacylase"/>
    <property type="match status" value="2"/>
</dbReference>
<keyword evidence="5" id="KW-0808">Transferase</keyword>
<dbReference type="CDD" id="cd00833">
    <property type="entry name" value="PKS"/>
    <property type="match status" value="2"/>
</dbReference>
<dbReference type="Pfam" id="PF22953">
    <property type="entry name" value="SpnB_Rossmann"/>
    <property type="match status" value="1"/>
</dbReference>
<dbReference type="Pfam" id="PF02801">
    <property type="entry name" value="Ketoacyl-synt_C"/>
    <property type="match status" value="2"/>
</dbReference>
<feature type="domain" description="Ketosynthase family 3 (KS3)" evidence="12">
    <location>
        <begin position="1743"/>
        <end position="2165"/>
    </location>
</feature>
<dbReference type="InterPro" id="IPR020802">
    <property type="entry name" value="TesA-like"/>
</dbReference>
<dbReference type="FunFam" id="3.40.47.10:FF:000019">
    <property type="entry name" value="Polyketide synthase type I"/>
    <property type="match status" value="2"/>
</dbReference>
<dbReference type="InterPro" id="IPR036291">
    <property type="entry name" value="NAD(P)-bd_dom_sf"/>
</dbReference>
<dbReference type="PROSITE" id="PS50075">
    <property type="entry name" value="CARRIER"/>
    <property type="match status" value="2"/>
</dbReference>
<dbReference type="InterPro" id="IPR050091">
    <property type="entry name" value="PKS_NRPS_Biosynth_Enz"/>
</dbReference>
<reference evidence="14" key="1">
    <citation type="submission" date="2021-02" db="EMBL/GenBank/DDBJ databases">
        <title>Natrosporangium hydrolyticum gen. nov., sp. nov, a haloalkaliphilic actinobacterium from a soda solonchak soil.</title>
        <authorList>
            <person name="Sorokin D.Y."/>
            <person name="Khijniak T.V."/>
            <person name="Zakharycheva A.P."/>
            <person name="Boueva O.V."/>
            <person name="Ariskina E.V."/>
            <person name="Hahnke R.L."/>
            <person name="Bunk B."/>
            <person name="Sproer C."/>
            <person name="Schumann P."/>
            <person name="Evtushenko L.I."/>
            <person name="Kublanov I.V."/>
        </authorList>
    </citation>
    <scope>NUCLEOTIDE SEQUENCE</scope>
    <source>
        <strain evidence="14">DSM 106523</strain>
    </source>
</reference>
<dbReference type="SMART" id="SM00823">
    <property type="entry name" value="PKS_PP"/>
    <property type="match status" value="2"/>
</dbReference>
<dbReference type="Pfam" id="PF00109">
    <property type="entry name" value="ketoacyl-synt"/>
    <property type="match status" value="2"/>
</dbReference>
<dbReference type="PROSITE" id="PS00012">
    <property type="entry name" value="PHOSPHOPANTETHEINE"/>
    <property type="match status" value="1"/>
</dbReference>
<dbReference type="Gene3D" id="3.10.129.110">
    <property type="entry name" value="Polyketide synthase dehydratase"/>
    <property type="match status" value="2"/>
</dbReference>
<dbReference type="SMART" id="SM00826">
    <property type="entry name" value="PKS_DH"/>
    <property type="match status" value="2"/>
</dbReference>
<dbReference type="Pfam" id="PF00698">
    <property type="entry name" value="Acyl_transf_1"/>
    <property type="match status" value="2"/>
</dbReference>
<feature type="region of interest" description="N-terminal hotdog fold" evidence="9">
    <location>
        <begin position="2647"/>
        <end position="2771"/>
    </location>
</feature>
<dbReference type="Pfam" id="PF16197">
    <property type="entry name" value="KAsynt_C_assoc"/>
    <property type="match status" value="2"/>
</dbReference>
<dbReference type="FunFam" id="1.10.1200.10:FF:000007">
    <property type="entry name" value="Probable polyketide synthase pks17"/>
    <property type="match status" value="1"/>
</dbReference>
<dbReference type="InterPro" id="IPR020807">
    <property type="entry name" value="PKS_DH"/>
</dbReference>
<evidence type="ECO:0000256" key="10">
    <source>
        <dbReference type="SAM" id="MobiDB-lite"/>
    </source>
</evidence>
<dbReference type="Pfam" id="PF08659">
    <property type="entry name" value="KR"/>
    <property type="match status" value="1"/>
</dbReference>
<evidence type="ECO:0000256" key="5">
    <source>
        <dbReference type="ARBA" id="ARBA00022679"/>
    </source>
</evidence>
<dbReference type="InterPro" id="IPR049900">
    <property type="entry name" value="PKS_mFAS_DH"/>
</dbReference>
<dbReference type="InterPro" id="IPR057326">
    <property type="entry name" value="KR_dom"/>
</dbReference>
<dbReference type="GO" id="GO:0006633">
    <property type="term" value="P:fatty acid biosynthetic process"/>
    <property type="evidence" value="ECO:0007669"/>
    <property type="project" value="InterPro"/>
</dbReference>
<dbReference type="InterPro" id="IPR014043">
    <property type="entry name" value="Acyl_transferase_dom"/>
</dbReference>
<comment type="cofactor">
    <cofactor evidence="1">
        <name>pantetheine 4'-phosphate</name>
        <dbReference type="ChEBI" id="CHEBI:47942"/>
    </cofactor>
</comment>
<dbReference type="InterPro" id="IPR015083">
    <property type="entry name" value="NorB/c/GfsB-D-like_docking"/>
</dbReference>
<keyword evidence="8" id="KW-0012">Acyltransferase</keyword>
<dbReference type="SUPFAM" id="SSF52151">
    <property type="entry name" value="FabD/lysophospholipase-like"/>
    <property type="match status" value="2"/>
</dbReference>
<protein>
    <submittedName>
        <fullName evidence="14">SDR family NAD(P)-dependent oxidoreductase</fullName>
    </submittedName>
</protein>
<feature type="domain" description="Carrier" evidence="11">
    <location>
        <begin position="1645"/>
        <end position="1723"/>
    </location>
</feature>
<keyword evidence="4" id="KW-0597">Phosphoprotein</keyword>
<proteinExistence type="predicted"/>
<dbReference type="Gene3D" id="3.40.47.10">
    <property type="match status" value="2"/>
</dbReference>
<comment type="caution">
    <text evidence="9">Lacks conserved residue(s) required for the propagation of feature annotation.</text>
</comment>
<feature type="region of interest" description="N-terminal hotdog fold" evidence="9">
    <location>
        <begin position="910"/>
        <end position="1033"/>
    </location>
</feature>
<dbReference type="RefSeq" id="WP_239678236.1">
    <property type="nucleotide sequence ID" value="NZ_CP070499.1"/>
</dbReference>
<evidence type="ECO:0000256" key="6">
    <source>
        <dbReference type="ARBA" id="ARBA00023194"/>
    </source>
</evidence>
<dbReference type="InterPro" id="IPR020841">
    <property type="entry name" value="PKS_Beta-ketoAc_synthase_dom"/>
</dbReference>
<evidence type="ECO:0000313" key="15">
    <source>
        <dbReference type="Proteomes" id="UP000662857"/>
    </source>
</evidence>
<dbReference type="GO" id="GO:0031177">
    <property type="term" value="F:phosphopantetheine binding"/>
    <property type="evidence" value="ECO:0007669"/>
    <property type="project" value="InterPro"/>
</dbReference>
<keyword evidence="7" id="KW-0511">Multifunctional enzyme</keyword>
<feature type="region of interest" description="Disordered" evidence="10">
    <location>
        <begin position="2911"/>
        <end position="2951"/>
    </location>
</feature>
<evidence type="ECO:0000259" key="13">
    <source>
        <dbReference type="PROSITE" id="PS52019"/>
    </source>
</evidence>
<dbReference type="Gene3D" id="3.40.50.1820">
    <property type="entry name" value="alpha/beta hydrolase"/>
    <property type="match status" value="1"/>
</dbReference>
<dbReference type="InterPro" id="IPR029058">
    <property type="entry name" value="AB_hydrolase_fold"/>
</dbReference>
<feature type="domain" description="PKS/mFAS DH" evidence="13">
    <location>
        <begin position="2647"/>
        <end position="2913"/>
    </location>
</feature>
<dbReference type="SMART" id="SM01294">
    <property type="entry name" value="PKS_PP_betabranch"/>
    <property type="match status" value="1"/>
</dbReference>
<dbReference type="InterPro" id="IPR013968">
    <property type="entry name" value="PKS_KR"/>
</dbReference>
<dbReference type="PANTHER" id="PTHR43775:SF51">
    <property type="entry name" value="INACTIVE PHENOLPHTHIOCEROL SYNTHESIS POLYKETIDE SYNTHASE TYPE I PKS1-RELATED"/>
    <property type="match status" value="1"/>
</dbReference>
<keyword evidence="3" id="KW-0596">Phosphopantetheine</keyword>
<dbReference type="InterPro" id="IPR032821">
    <property type="entry name" value="PKS_assoc"/>
</dbReference>
<dbReference type="SUPFAM" id="SSF47336">
    <property type="entry name" value="ACP-like"/>
    <property type="match status" value="2"/>
</dbReference>